<keyword evidence="2" id="KW-1185">Reference proteome</keyword>
<dbReference type="Proteomes" id="UP000814176">
    <property type="component" value="Unassembled WGS sequence"/>
</dbReference>
<dbReference type="GeneID" id="72003074"/>
<accession>A0ABQ8KVP0</accession>
<name>A0ABQ8KVP0_9APHY</name>
<gene>
    <name evidence="1" type="ORF">C8Q71DRAFT_733615</name>
</gene>
<evidence type="ECO:0000313" key="2">
    <source>
        <dbReference type="Proteomes" id="UP000814176"/>
    </source>
</evidence>
<organism evidence="1 2">
    <name type="scientific">Rhodofomes roseus</name>
    <dbReference type="NCBI Taxonomy" id="34475"/>
    <lineage>
        <taxon>Eukaryota</taxon>
        <taxon>Fungi</taxon>
        <taxon>Dikarya</taxon>
        <taxon>Basidiomycota</taxon>
        <taxon>Agaricomycotina</taxon>
        <taxon>Agaricomycetes</taxon>
        <taxon>Polyporales</taxon>
        <taxon>Rhodofomes</taxon>
    </lineage>
</organism>
<dbReference type="Gene3D" id="1.20.1280.50">
    <property type="match status" value="1"/>
</dbReference>
<dbReference type="RefSeq" id="XP_047783651.1">
    <property type="nucleotide sequence ID" value="XM_047922342.1"/>
</dbReference>
<dbReference type="SUPFAM" id="SSF52047">
    <property type="entry name" value="RNI-like"/>
    <property type="match status" value="1"/>
</dbReference>
<protein>
    <recommendedName>
        <fullName evidence="3">F-box domain-containing protein</fullName>
    </recommendedName>
</protein>
<sequence>MNPAMDDALRQVEEYVLRANALMTILRTLRNSAVHINRVPTELLAEIFWHATPPSSDRRTDIVQLNCVTHVCMHWRTVALDAARLWGALWIARQSDVDASDDEPPSRIEEYLRRSKSHPLDVTIKARTNLRATGVDSCIEVLRPHQHRMRELHVITHHYDIMQSVLSSHLAATRLEELRLESGDPRLALGTLQPQGLFGGHSPPLHSIHLSSVSVSLNDECHILRNLQHLILLGQRIPITEMDTLFDILDHCPDLKTLKLHSHPALPRLPAPQPPAHTDRDVLLPSLQVVDIEWQQPMVAGWLLEHLCLPETANVTVYLPHPEYMSNRAAIRTGLSSMRTLWIPPTSYIDSDHRMILSGFTDSIESLFETEFSRPTGPALSISVEWHMELEEEAPDPLIRFIQTKDASQFSAVHTLIIDHGLYQDFHQPDHWASLFEVVPGLRTLHLRGVNKSLSSSFAALCASDIAHGQSAISVRPRLAALQTLEIKVMWGEWELEEDTRAALTRAVRLMSMDGALQTLRLAVSSGRVHEVLDVELLRQFCTVEITVVDSGRD</sequence>
<dbReference type="EMBL" id="JADCUA010000002">
    <property type="protein sequence ID" value="KAH9842604.1"/>
    <property type="molecule type" value="Genomic_DNA"/>
</dbReference>
<evidence type="ECO:0000313" key="1">
    <source>
        <dbReference type="EMBL" id="KAH9842604.1"/>
    </source>
</evidence>
<evidence type="ECO:0008006" key="3">
    <source>
        <dbReference type="Google" id="ProtNLM"/>
    </source>
</evidence>
<reference evidence="1 2" key="1">
    <citation type="journal article" date="2021" name="Environ. Microbiol.">
        <title>Gene family expansions and transcriptome signatures uncover fungal adaptations to wood decay.</title>
        <authorList>
            <person name="Hage H."/>
            <person name="Miyauchi S."/>
            <person name="Viragh M."/>
            <person name="Drula E."/>
            <person name="Min B."/>
            <person name="Chaduli D."/>
            <person name="Navarro D."/>
            <person name="Favel A."/>
            <person name="Norest M."/>
            <person name="Lesage-Meessen L."/>
            <person name="Balint B."/>
            <person name="Merenyi Z."/>
            <person name="de Eugenio L."/>
            <person name="Morin E."/>
            <person name="Martinez A.T."/>
            <person name="Baldrian P."/>
            <person name="Stursova M."/>
            <person name="Martinez M.J."/>
            <person name="Novotny C."/>
            <person name="Magnuson J.K."/>
            <person name="Spatafora J.W."/>
            <person name="Maurice S."/>
            <person name="Pangilinan J."/>
            <person name="Andreopoulos W."/>
            <person name="LaButti K."/>
            <person name="Hundley H."/>
            <person name="Na H."/>
            <person name="Kuo A."/>
            <person name="Barry K."/>
            <person name="Lipzen A."/>
            <person name="Henrissat B."/>
            <person name="Riley R."/>
            <person name="Ahrendt S."/>
            <person name="Nagy L.G."/>
            <person name="Grigoriev I.V."/>
            <person name="Martin F."/>
            <person name="Rosso M.N."/>
        </authorList>
    </citation>
    <scope>NUCLEOTIDE SEQUENCE [LARGE SCALE GENOMIC DNA]</scope>
    <source>
        <strain evidence="1 2">CIRM-BRFM 1785</strain>
    </source>
</reference>
<proteinExistence type="predicted"/>
<comment type="caution">
    <text evidence="1">The sequence shown here is derived from an EMBL/GenBank/DDBJ whole genome shotgun (WGS) entry which is preliminary data.</text>
</comment>